<dbReference type="AlphaFoldDB" id="A0A5M3XAK4"/>
<dbReference type="InterPro" id="IPR006944">
    <property type="entry name" value="Phage/GTA_portal"/>
</dbReference>
<protein>
    <recommendedName>
        <fullName evidence="4">Phage portal protein</fullName>
    </recommendedName>
</protein>
<dbReference type="Proteomes" id="UP000377595">
    <property type="component" value="Unassembled WGS sequence"/>
</dbReference>
<dbReference type="RefSeq" id="WP_170321292.1">
    <property type="nucleotide sequence ID" value="NZ_BAAAHM010000017.1"/>
</dbReference>
<evidence type="ECO:0000313" key="2">
    <source>
        <dbReference type="EMBL" id="GES18170.1"/>
    </source>
</evidence>
<feature type="compositionally biased region" description="Pro residues" evidence="1">
    <location>
        <begin position="420"/>
        <end position="432"/>
    </location>
</feature>
<proteinExistence type="predicted"/>
<feature type="region of interest" description="Disordered" evidence="1">
    <location>
        <begin position="409"/>
        <end position="446"/>
    </location>
</feature>
<sequence>MGLVRAALAPAARASVLPSSDIATPEKWIEDWWAGGSAAAGVHVSEETALHYSPFFAGIRVISEDLASLPLITYERLPRGKRRATEHALYGVLHDQPNPFMSSVALRETLQGHAMTWRGGYANIVRNGAGNVVELWPLRPERTKPEIKRTSSGKFTLMYRYTDDVNGIYAMLHPDEVLHVHGLGSNGIEGYSLVSLARQSIGLGLATERYGSALFSNGSRPSGVLKTPKVLGPPASKRLRADWEEMHRGLDNAQRIAILEEGMEWESIGMNPEDAQFLETRKFSVADMARWLRLPPHKIGDLEHATYTNIEHQALDYVTSALRIWLVRWEQAIYTRLLTAGERPRFFAEHLVDGLLRGDTKSRYEAYRIGRNWGWLSADDVAEMENRNPLPDGRGEVYLIPLNMVPAPSPKELEDAKKAPPAPAPPPPAPLPDDPEEDPRGLGLRGRGLPVREKIADRYAALIEAADVGLAELEQERVTALVEEHLTGGVISEQAFLDALQELYRGTIMQRTSEVWTPLFGEFAAAIAEDAAADVAYDAAVDLQQWVASYVASHVGYRIASELGQLTAQLGASSPAAAVLARLAKWVNERPGRIAAWQRVQLANASAREVWRAAGVRSVRWVTIGSEDCAYCGALDGAIADIESPFVAQGAQLDGAEGQQLAVDRNIHHPPLHPGCDCQLVPA</sequence>
<gene>
    <name evidence="2" type="ORF">Aple_010650</name>
</gene>
<name>A0A5M3XAK4_9ACTN</name>
<keyword evidence="3" id="KW-1185">Reference proteome</keyword>
<evidence type="ECO:0000256" key="1">
    <source>
        <dbReference type="SAM" id="MobiDB-lite"/>
    </source>
</evidence>
<dbReference type="EMBL" id="BLAF01000006">
    <property type="protein sequence ID" value="GES18170.1"/>
    <property type="molecule type" value="Genomic_DNA"/>
</dbReference>
<accession>A0A5M3XAK4</accession>
<dbReference type="NCBIfam" id="TIGR01537">
    <property type="entry name" value="portal_HK97"/>
    <property type="match status" value="1"/>
</dbReference>
<comment type="caution">
    <text evidence="2">The sequence shown here is derived from an EMBL/GenBank/DDBJ whole genome shotgun (WGS) entry which is preliminary data.</text>
</comment>
<evidence type="ECO:0008006" key="4">
    <source>
        <dbReference type="Google" id="ProtNLM"/>
    </source>
</evidence>
<dbReference type="InterPro" id="IPR006427">
    <property type="entry name" value="Portal_HK97"/>
</dbReference>
<dbReference type="Pfam" id="PF04860">
    <property type="entry name" value="Phage_portal"/>
    <property type="match status" value="1"/>
</dbReference>
<evidence type="ECO:0000313" key="3">
    <source>
        <dbReference type="Proteomes" id="UP000377595"/>
    </source>
</evidence>
<reference evidence="2 3" key="1">
    <citation type="submission" date="2019-10" db="EMBL/GenBank/DDBJ databases">
        <title>Whole genome shotgun sequence of Acrocarpospora pleiomorpha NBRC 16267.</title>
        <authorList>
            <person name="Ichikawa N."/>
            <person name="Kimura A."/>
            <person name="Kitahashi Y."/>
            <person name="Komaki H."/>
            <person name="Oguchi A."/>
        </authorList>
    </citation>
    <scope>NUCLEOTIDE SEQUENCE [LARGE SCALE GENOMIC DNA]</scope>
    <source>
        <strain evidence="2 3">NBRC 16267</strain>
    </source>
</reference>
<organism evidence="2 3">
    <name type="scientific">Acrocarpospora pleiomorpha</name>
    <dbReference type="NCBI Taxonomy" id="90975"/>
    <lineage>
        <taxon>Bacteria</taxon>
        <taxon>Bacillati</taxon>
        <taxon>Actinomycetota</taxon>
        <taxon>Actinomycetes</taxon>
        <taxon>Streptosporangiales</taxon>
        <taxon>Streptosporangiaceae</taxon>
        <taxon>Acrocarpospora</taxon>
    </lineage>
</organism>